<dbReference type="RefSeq" id="WP_141965572.1">
    <property type="nucleotide sequence ID" value="NZ_VFPO01000001.1"/>
</dbReference>
<dbReference type="OrthoDB" id="5194210at2"/>
<dbReference type="Proteomes" id="UP000316706">
    <property type="component" value="Unassembled WGS sequence"/>
</dbReference>
<proteinExistence type="predicted"/>
<comment type="caution">
    <text evidence="2">The sequence shown here is derived from an EMBL/GenBank/DDBJ whole genome shotgun (WGS) entry which is preliminary data.</text>
</comment>
<dbReference type="NCBIfam" id="NF041635">
    <property type="entry name" value="STM3941_fam"/>
    <property type="match status" value="1"/>
</dbReference>
<feature type="transmembrane region" description="Helical" evidence="1">
    <location>
        <begin position="12"/>
        <end position="33"/>
    </location>
</feature>
<evidence type="ECO:0000256" key="1">
    <source>
        <dbReference type="SAM" id="Phobius"/>
    </source>
</evidence>
<sequence length="207" mass="22875">MERIEVRPKLWRLGAIVVGALGFSAAGVAMIIYGGPFEFVIGLVAVFFFGGGMVLTMLALARRRFVTLTLTPIGIEANGGLAPWEDIEAVGVMKQPTKLFGIRLTSYDRYLASMSSTDRGMAERHMRWFFRPIAAVTGLIGGAGLLGYARNVSSLEQSLRWNRTTSGWDLTFSPLMLDRRLPAFVTFVEEYRRSVQDDPELDSSAEA</sequence>
<accession>A0A543I7J9</accession>
<keyword evidence="1" id="KW-1133">Transmembrane helix</keyword>
<keyword evidence="1" id="KW-0812">Transmembrane</keyword>
<dbReference type="AlphaFoldDB" id="A0A543I7J9"/>
<evidence type="ECO:0000313" key="2">
    <source>
        <dbReference type="EMBL" id="TQM66480.1"/>
    </source>
</evidence>
<keyword evidence="1" id="KW-0472">Membrane</keyword>
<gene>
    <name evidence="2" type="ORF">FHX41_0053</name>
</gene>
<organism evidence="2 3">
    <name type="scientific">Actinomadura hallensis</name>
    <dbReference type="NCBI Taxonomy" id="337895"/>
    <lineage>
        <taxon>Bacteria</taxon>
        <taxon>Bacillati</taxon>
        <taxon>Actinomycetota</taxon>
        <taxon>Actinomycetes</taxon>
        <taxon>Streptosporangiales</taxon>
        <taxon>Thermomonosporaceae</taxon>
        <taxon>Actinomadura</taxon>
    </lineage>
</organism>
<evidence type="ECO:0000313" key="3">
    <source>
        <dbReference type="Proteomes" id="UP000316706"/>
    </source>
</evidence>
<protein>
    <submittedName>
        <fullName evidence="2">Uncharacterized protein</fullName>
    </submittedName>
</protein>
<feature type="transmembrane region" description="Helical" evidence="1">
    <location>
        <begin position="39"/>
        <end position="61"/>
    </location>
</feature>
<reference evidence="2 3" key="1">
    <citation type="submission" date="2019-06" db="EMBL/GenBank/DDBJ databases">
        <title>Sequencing the genomes of 1000 actinobacteria strains.</title>
        <authorList>
            <person name="Klenk H.-P."/>
        </authorList>
    </citation>
    <scope>NUCLEOTIDE SEQUENCE [LARGE SCALE GENOMIC DNA]</scope>
    <source>
        <strain evidence="2 3">DSM 45043</strain>
    </source>
</reference>
<name>A0A543I7J9_9ACTN</name>
<feature type="transmembrane region" description="Helical" evidence="1">
    <location>
        <begin position="128"/>
        <end position="149"/>
    </location>
</feature>
<dbReference type="EMBL" id="VFPO01000001">
    <property type="protein sequence ID" value="TQM66480.1"/>
    <property type="molecule type" value="Genomic_DNA"/>
</dbReference>
<keyword evidence="3" id="KW-1185">Reference proteome</keyword>
<dbReference type="InterPro" id="IPR048136">
    <property type="entry name" value="STM3941-like"/>
</dbReference>